<accession>A0AB35T5S0</accession>
<dbReference type="SUPFAM" id="SSF50156">
    <property type="entry name" value="PDZ domain-like"/>
    <property type="match status" value="1"/>
</dbReference>
<dbReference type="SUPFAM" id="SSF52096">
    <property type="entry name" value="ClpP/crotonase"/>
    <property type="match status" value="1"/>
</dbReference>
<feature type="domain" description="PDZ" evidence="7">
    <location>
        <begin position="122"/>
        <end position="182"/>
    </location>
</feature>
<evidence type="ECO:0000256" key="2">
    <source>
        <dbReference type="ARBA" id="ARBA00022670"/>
    </source>
</evidence>
<evidence type="ECO:0000313" key="8">
    <source>
        <dbReference type="EMBL" id="MDX5893468.1"/>
    </source>
</evidence>
<dbReference type="Gene3D" id="3.30.750.44">
    <property type="match status" value="1"/>
</dbReference>
<name>A0AB35T5S0_RUBRA</name>
<organism evidence="8 9">
    <name type="scientific">Rubrobacter radiotolerans</name>
    <name type="common">Arthrobacter radiotolerans</name>
    <dbReference type="NCBI Taxonomy" id="42256"/>
    <lineage>
        <taxon>Bacteria</taxon>
        <taxon>Bacillati</taxon>
        <taxon>Actinomycetota</taxon>
        <taxon>Rubrobacteria</taxon>
        <taxon>Rubrobacterales</taxon>
        <taxon>Rubrobacteraceae</taxon>
        <taxon>Rubrobacter</taxon>
    </lineage>
</organism>
<dbReference type="PANTHER" id="PTHR32060:SF30">
    <property type="entry name" value="CARBOXY-TERMINAL PROCESSING PROTEASE CTPA"/>
    <property type="match status" value="1"/>
</dbReference>
<dbReference type="AlphaFoldDB" id="A0AB35T5S0"/>
<keyword evidence="6" id="KW-0812">Transmembrane</keyword>
<dbReference type="GO" id="GO:0007165">
    <property type="term" value="P:signal transduction"/>
    <property type="evidence" value="ECO:0007669"/>
    <property type="project" value="TreeGrafter"/>
</dbReference>
<sequence>MNKPDPPLSGGSRRRRRGGSGRFGSVFAGLVAVFVLGAVGAGGYWLGYSQGPASLDGRDEESLRVYAEALDVVRENYVDQDSIDPDRQTYAAIEGMLDSLGDEGHTRFLTPEEQDASQEQLSGRYVGVGIQIEEREGEVVVSAPVEGSPAESAGIESGDVIVEVDGEDVRDLDATGVSERVRGPEGSEVSITVLRDSKRLTFDLERLEIDSPVVYRALVPGTDVSHIRYTAFNGGSADALREAVRESLAENSSGLVLDLRGNPGGRVDQAMEVAGMFLNRGEVVYVRREAGGEREPVESRERGEFPEVPLVVLVDGESASSSEIVAGALRDNGRATVVGETTFGTGTVLSEYGLEDGSAILLGVAEWLTPEGDFIRQSGIEPDVKVPLEEDDERLDPRDLEGMTRSEVFEADPQLAEAVRRLEGPEDGSSGRAEG</sequence>
<feature type="transmembrane region" description="Helical" evidence="6">
    <location>
        <begin position="23"/>
        <end position="46"/>
    </location>
</feature>
<dbReference type="GO" id="GO:0008236">
    <property type="term" value="F:serine-type peptidase activity"/>
    <property type="evidence" value="ECO:0007669"/>
    <property type="project" value="UniProtKB-KW"/>
</dbReference>
<dbReference type="RefSeq" id="WP_320073048.1">
    <property type="nucleotide sequence ID" value="NZ_JAWXXX010000001.1"/>
</dbReference>
<keyword evidence="4 5" id="KW-0720">Serine protease</keyword>
<comment type="caution">
    <text evidence="8">The sequence shown here is derived from an EMBL/GenBank/DDBJ whole genome shotgun (WGS) entry which is preliminary data.</text>
</comment>
<dbReference type="SMART" id="SM00228">
    <property type="entry name" value="PDZ"/>
    <property type="match status" value="1"/>
</dbReference>
<evidence type="ECO:0000256" key="6">
    <source>
        <dbReference type="SAM" id="Phobius"/>
    </source>
</evidence>
<keyword evidence="6" id="KW-0472">Membrane</keyword>
<dbReference type="CDD" id="cd07560">
    <property type="entry name" value="Peptidase_S41_CPP"/>
    <property type="match status" value="1"/>
</dbReference>
<evidence type="ECO:0000313" key="9">
    <source>
        <dbReference type="Proteomes" id="UP001281130"/>
    </source>
</evidence>
<dbReference type="PROSITE" id="PS50106">
    <property type="entry name" value="PDZ"/>
    <property type="match status" value="1"/>
</dbReference>
<evidence type="ECO:0000259" key="7">
    <source>
        <dbReference type="PROSITE" id="PS50106"/>
    </source>
</evidence>
<dbReference type="PANTHER" id="PTHR32060">
    <property type="entry name" value="TAIL-SPECIFIC PROTEASE"/>
    <property type="match status" value="1"/>
</dbReference>
<dbReference type="Pfam" id="PF03572">
    <property type="entry name" value="Peptidase_S41"/>
    <property type="match status" value="1"/>
</dbReference>
<keyword evidence="3 5" id="KW-0378">Hydrolase</keyword>
<dbReference type="Proteomes" id="UP001281130">
    <property type="component" value="Unassembled WGS sequence"/>
</dbReference>
<dbReference type="InterPro" id="IPR001478">
    <property type="entry name" value="PDZ"/>
</dbReference>
<dbReference type="NCBIfam" id="TIGR00225">
    <property type="entry name" value="prc"/>
    <property type="match status" value="1"/>
</dbReference>
<dbReference type="GO" id="GO:0006508">
    <property type="term" value="P:proteolysis"/>
    <property type="evidence" value="ECO:0007669"/>
    <property type="project" value="UniProtKB-KW"/>
</dbReference>
<dbReference type="GO" id="GO:0030288">
    <property type="term" value="C:outer membrane-bounded periplasmic space"/>
    <property type="evidence" value="ECO:0007669"/>
    <property type="project" value="TreeGrafter"/>
</dbReference>
<evidence type="ECO:0000256" key="1">
    <source>
        <dbReference type="ARBA" id="ARBA00009179"/>
    </source>
</evidence>
<dbReference type="GO" id="GO:0004175">
    <property type="term" value="F:endopeptidase activity"/>
    <property type="evidence" value="ECO:0007669"/>
    <property type="project" value="TreeGrafter"/>
</dbReference>
<dbReference type="CDD" id="cd06782">
    <property type="entry name" value="cpPDZ_CPP-like"/>
    <property type="match status" value="1"/>
</dbReference>
<gene>
    <name evidence="8" type="ORF">SIL72_05425</name>
</gene>
<comment type="similarity">
    <text evidence="1 5">Belongs to the peptidase S41A family.</text>
</comment>
<dbReference type="InterPro" id="IPR029045">
    <property type="entry name" value="ClpP/crotonase-like_dom_sf"/>
</dbReference>
<dbReference type="Gene3D" id="3.90.226.10">
    <property type="entry name" value="2-enoyl-CoA Hydratase, Chain A, domain 1"/>
    <property type="match status" value="1"/>
</dbReference>
<dbReference type="SMART" id="SM00245">
    <property type="entry name" value="TSPc"/>
    <property type="match status" value="1"/>
</dbReference>
<proteinExistence type="inferred from homology"/>
<evidence type="ECO:0000256" key="4">
    <source>
        <dbReference type="ARBA" id="ARBA00022825"/>
    </source>
</evidence>
<dbReference type="FunFam" id="2.30.42.10:FF:000063">
    <property type="entry name" value="Peptidase, S41 family"/>
    <property type="match status" value="1"/>
</dbReference>
<dbReference type="Gene3D" id="2.30.42.10">
    <property type="match status" value="1"/>
</dbReference>
<dbReference type="InterPro" id="IPR041489">
    <property type="entry name" value="PDZ_6"/>
</dbReference>
<dbReference type="EMBL" id="JAWXXX010000001">
    <property type="protein sequence ID" value="MDX5893468.1"/>
    <property type="molecule type" value="Genomic_DNA"/>
</dbReference>
<evidence type="ECO:0000256" key="3">
    <source>
        <dbReference type="ARBA" id="ARBA00022801"/>
    </source>
</evidence>
<protein>
    <submittedName>
        <fullName evidence="8">S41 family peptidase</fullName>
    </submittedName>
</protein>
<keyword evidence="6" id="KW-1133">Transmembrane helix</keyword>
<dbReference type="InterPro" id="IPR036034">
    <property type="entry name" value="PDZ_sf"/>
</dbReference>
<dbReference type="Pfam" id="PF17820">
    <property type="entry name" value="PDZ_6"/>
    <property type="match status" value="1"/>
</dbReference>
<evidence type="ECO:0000256" key="5">
    <source>
        <dbReference type="RuleBase" id="RU004404"/>
    </source>
</evidence>
<dbReference type="InterPro" id="IPR004447">
    <property type="entry name" value="Peptidase_S41A"/>
</dbReference>
<reference evidence="8" key="1">
    <citation type="submission" date="2023-11" db="EMBL/GenBank/DDBJ databases">
        <title>MicrobeMod: A computational toolkit for identifying prokaryotic methylation and restriction-modification with nanopore sequencing.</title>
        <authorList>
            <person name="Crits-Christoph A."/>
            <person name="Kang S.C."/>
            <person name="Lee H."/>
            <person name="Ostrov N."/>
        </authorList>
    </citation>
    <scope>NUCLEOTIDE SEQUENCE</scope>
    <source>
        <strain evidence="8">ATCC 51242</strain>
    </source>
</reference>
<dbReference type="InterPro" id="IPR005151">
    <property type="entry name" value="Tail-specific_protease"/>
</dbReference>
<keyword evidence="2 5" id="KW-0645">Protease</keyword>